<dbReference type="Proteomes" id="UP000321197">
    <property type="component" value="Unassembled WGS sequence"/>
</dbReference>
<dbReference type="GO" id="GO:0008840">
    <property type="term" value="F:4-hydroxy-tetrahydrodipicolinate synthase activity"/>
    <property type="evidence" value="ECO:0007669"/>
    <property type="project" value="TreeGrafter"/>
</dbReference>
<evidence type="ECO:0000313" key="6">
    <source>
        <dbReference type="Proteomes" id="UP000321197"/>
    </source>
</evidence>
<reference evidence="5 6" key="1">
    <citation type="submission" date="2019-07" db="EMBL/GenBank/DDBJ databases">
        <title>Whole genome shotgun sequence of Meiothermus hypogaeus NBRC 106114.</title>
        <authorList>
            <person name="Hosoyama A."/>
            <person name="Uohara A."/>
            <person name="Ohji S."/>
            <person name="Ichikawa N."/>
        </authorList>
    </citation>
    <scope>NUCLEOTIDE SEQUENCE [LARGE SCALE GENOMIC DNA]</scope>
    <source>
        <strain evidence="5 6">NBRC 106114</strain>
    </source>
</reference>
<dbReference type="PIRSF" id="PIRSF001365">
    <property type="entry name" value="DHDPS"/>
    <property type="match status" value="1"/>
</dbReference>
<evidence type="ECO:0000256" key="3">
    <source>
        <dbReference type="PIRNR" id="PIRNR001365"/>
    </source>
</evidence>
<gene>
    <name evidence="5" type="ORF">MHY01S_07050</name>
</gene>
<dbReference type="CDD" id="cd00408">
    <property type="entry name" value="DHDPS-like"/>
    <property type="match status" value="1"/>
</dbReference>
<sequence length="305" mass="33141">MSLSGVHVIMPTPFDGAGKLDLESLHTLTHFLIEKGANGLVVLGVMGEASKLGEAEQEAIIRETVQAAQARVPVFVGSGAGGTDLAIQKSARAMELGASGLLVAPPPVQNDTVIFNYYQRINDAVGALIILHDYPVSTGILLSVPLVTRLHSELEHVRVIKLEDTPTGPRTSALRKLNPHLSILGGLGGLYMLEELERGANGIMTGFSYPDILQAIYTAYTSGNISLAQKIFYQSCAMMRYEFQPGIGIALRKEVYRRRGAIRNAYVRHPGTQVDETMQKELEQILEFSRLEDLIASLKTGEVSL</sequence>
<protein>
    <submittedName>
        <fullName evidence="5">Dihydrodipicolinate synthase family protein</fullName>
    </submittedName>
</protein>
<accession>A0A511QYT2</accession>
<dbReference type="Pfam" id="PF00701">
    <property type="entry name" value="DHDPS"/>
    <property type="match status" value="1"/>
</dbReference>
<feature type="binding site" evidence="4">
    <location>
        <position position="204"/>
    </location>
    <ligand>
        <name>pyruvate</name>
        <dbReference type="ChEBI" id="CHEBI:15361"/>
    </ligand>
</feature>
<dbReference type="EMBL" id="BJXL01000014">
    <property type="protein sequence ID" value="GEM82539.1"/>
    <property type="molecule type" value="Genomic_DNA"/>
</dbReference>
<evidence type="ECO:0000256" key="2">
    <source>
        <dbReference type="ARBA" id="ARBA00023239"/>
    </source>
</evidence>
<evidence type="ECO:0000256" key="4">
    <source>
        <dbReference type="PIRSR" id="PIRSR001365-2"/>
    </source>
</evidence>
<dbReference type="OrthoDB" id="9771791at2"/>
<comment type="caution">
    <text evidence="5">The sequence shown here is derived from an EMBL/GenBank/DDBJ whole genome shotgun (WGS) entry which is preliminary data.</text>
</comment>
<dbReference type="PRINTS" id="PR00146">
    <property type="entry name" value="DHPICSNTHASE"/>
</dbReference>
<name>A0A511QYT2_9DEIN</name>
<comment type="similarity">
    <text evidence="1 3">Belongs to the DapA family.</text>
</comment>
<dbReference type="AlphaFoldDB" id="A0A511QYT2"/>
<proteinExistence type="inferred from homology"/>
<dbReference type="InterPro" id="IPR002220">
    <property type="entry name" value="DapA-like"/>
</dbReference>
<dbReference type="InterPro" id="IPR013785">
    <property type="entry name" value="Aldolase_TIM"/>
</dbReference>
<dbReference type="PANTHER" id="PTHR12128:SF66">
    <property type="entry name" value="4-HYDROXY-2-OXOGLUTARATE ALDOLASE, MITOCHONDRIAL"/>
    <property type="match status" value="1"/>
</dbReference>
<dbReference type="SMART" id="SM01130">
    <property type="entry name" value="DHDPS"/>
    <property type="match status" value="1"/>
</dbReference>
<dbReference type="Gene3D" id="3.20.20.70">
    <property type="entry name" value="Aldolase class I"/>
    <property type="match status" value="1"/>
</dbReference>
<dbReference type="SUPFAM" id="SSF51569">
    <property type="entry name" value="Aldolase"/>
    <property type="match status" value="1"/>
</dbReference>
<keyword evidence="2 3" id="KW-0456">Lyase</keyword>
<dbReference type="PANTHER" id="PTHR12128">
    <property type="entry name" value="DIHYDRODIPICOLINATE SYNTHASE"/>
    <property type="match status" value="1"/>
</dbReference>
<dbReference type="RefSeq" id="WP_119339852.1">
    <property type="nucleotide sequence ID" value="NZ_BJXL01000014.1"/>
</dbReference>
<organism evidence="5 6">
    <name type="scientific">Meiothermus hypogaeus NBRC 106114</name>
    <dbReference type="NCBI Taxonomy" id="1227553"/>
    <lineage>
        <taxon>Bacteria</taxon>
        <taxon>Thermotogati</taxon>
        <taxon>Deinococcota</taxon>
        <taxon>Deinococci</taxon>
        <taxon>Thermales</taxon>
        <taxon>Thermaceae</taxon>
        <taxon>Meiothermus</taxon>
    </lineage>
</organism>
<evidence type="ECO:0000256" key="1">
    <source>
        <dbReference type="ARBA" id="ARBA00007592"/>
    </source>
</evidence>
<dbReference type="GO" id="GO:0005829">
    <property type="term" value="C:cytosol"/>
    <property type="evidence" value="ECO:0007669"/>
    <property type="project" value="TreeGrafter"/>
</dbReference>
<evidence type="ECO:0000313" key="5">
    <source>
        <dbReference type="EMBL" id="GEM82539.1"/>
    </source>
</evidence>